<organism evidence="1 2">
    <name type="scientific">Penicillium antarcticum</name>
    <dbReference type="NCBI Taxonomy" id="416450"/>
    <lineage>
        <taxon>Eukaryota</taxon>
        <taxon>Fungi</taxon>
        <taxon>Dikarya</taxon>
        <taxon>Ascomycota</taxon>
        <taxon>Pezizomycotina</taxon>
        <taxon>Eurotiomycetes</taxon>
        <taxon>Eurotiomycetidae</taxon>
        <taxon>Eurotiales</taxon>
        <taxon>Aspergillaceae</taxon>
        <taxon>Penicillium</taxon>
    </lineage>
</organism>
<comment type="caution">
    <text evidence="1">The sequence shown here is derived from an EMBL/GenBank/DDBJ whole genome shotgun (WGS) entry which is preliminary data.</text>
</comment>
<dbReference type="Proteomes" id="UP000191672">
    <property type="component" value="Unassembled WGS sequence"/>
</dbReference>
<keyword evidence="2" id="KW-1185">Reference proteome</keyword>
<dbReference type="AlphaFoldDB" id="A0A1V6PPN3"/>
<accession>A0A1V6PPN3</accession>
<evidence type="ECO:0000313" key="1">
    <source>
        <dbReference type="EMBL" id="OQD79010.1"/>
    </source>
</evidence>
<reference evidence="2" key="1">
    <citation type="journal article" date="2017" name="Nat. Microbiol.">
        <title>Global analysis of biosynthetic gene clusters reveals vast potential of secondary metabolite production in Penicillium species.</title>
        <authorList>
            <person name="Nielsen J.C."/>
            <person name="Grijseels S."/>
            <person name="Prigent S."/>
            <person name="Ji B."/>
            <person name="Dainat J."/>
            <person name="Nielsen K.F."/>
            <person name="Frisvad J.C."/>
            <person name="Workman M."/>
            <person name="Nielsen J."/>
        </authorList>
    </citation>
    <scope>NUCLEOTIDE SEQUENCE [LARGE SCALE GENOMIC DNA]</scope>
    <source>
        <strain evidence="2">IBT 31811</strain>
    </source>
</reference>
<dbReference type="EMBL" id="MDYN01000067">
    <property type="protein sequence ID" value="OQD79010.1"/>
    <property type="molecule type" value="Genomic_DNA"/>
</dbReference>
<protein>
    <submittedName>
        <fullName evidence="1">Uncharacterized protein</fullName>
    </submittedName>
</protein>
<gene>
    <name evidence="1" type="ORF">PENANT_c067G03147</name>
</gene>
<evidence type="ECO:0000313" key="2">
    <source>
        <dbReference type="Proteomes" id="UP000191672"/>
    </source>
</evidence>
<sequence>MSTGTSRIPLKLFDNAPTRHGRDALALPSLQKPTLPAQEAELITALHPESCNASGKQQKWPLSLSIEINADIRLPLNPSTL</sequence>
<proteinExistence type="predicted"/>
<name>A0A1V6PPN3_9EURO</name>